<keyword evidence="3" id="KW-1185">Reference proteome</keyword>
<dbReference type="Proteomes" id="UP001597112">
    <property type="component" value="Unassembled WGS sequence"/>
</dbReference>
<dbReference type="PANTHER" id="PTHR10587:SF137">
    <property type="entry name" value="4-DEOXY-4-FORMAMIDO-L-ARABINOSE-PHOSPHOUNDECAPRENOL DEFORMYLASE ARND-RELATED"/>
    <property type="match status" value="1"/>
</dbReference>
<reference evidence="3" key="1">
    <citation type="journal article" date="2019" name="Int. J. Syst. Evol. Microbiol.">
        <title>The Global Catalogue of Microorganisms (GCM) 10K type strain sequencing project: providing services to taxonomists for standard genome sequencing and annotation.</title>
        <authorList>
            <consortium name="The Broad Institute Genomics Platform"/>
            <consortium name="The Broad Institute Genome Sequencing Center for Infectious Disease"/>
            <person name="Wu L."/>
            <person name="Ma J."/>
        </authorList>
    </citation>
    <scope>NUCLEOTIDE SEQUENCE [LARGE SCALE GENOMIC DNA]</scope>
    <source>
        <strain evidence="3">CCUG 58938</strain>
    </source>
</reference>
<dbReference type="Gene3D" id="3.20.20.370">
    <property type="entry name" value="Glycoside hydrolase/deacetylase"/>
    <property type="match status" value="1"/>
</dbReference>
<comment type="caution">
    <text evidence="2">The sequence shown here is derived from an EMBL/GenBank/DDBJ whole genome shotgun (WGS) entry which is preliminary data.</text>
</comment>
<dbReference type="InterPro" id="IPR002509">
    <property type="entry name" value="NODB_dom"/>
</dbReference>
<feature type="domain" description="NodB homology" evidence="1">
    <location>
        <begin position="21"/>
        <end position="100"/>
    </location>
</feature>
<evidence type="ECO:0000259" key="1">
    <source>
        <dbReference type="PROSITE" id="PS51677"/>
    </source>
</evidence>
<dbReference type="InterPro" id="IPR050248">
    <property type="entry name" value="Polysacc_deacetylase_ArnD"/>
</dbReference>
<dbReference type="InterPro" id="IPR011330">
    <property type="entry name" value="Glyco_hydro/deAcase_b/a-brl"/>
</dbReference>
<sequence length="260" mass="30053">MKKVLLSFDIEEFDMPLEYGKSISFHDQISVSSKGTKIILDILQENQVPATFFSTVVFATNAKDLIQRIMQEGHELASHGYFHSAFENKHLAESKSELEKLSGKSINGFRMARMMPVDDAAIENAGYIYNTSLNPVYLPGRYNNFFKPRTIFKTDSLVQLPASATPIVRIPLFWLSFHNFPLWIYKAACARTINQDGYLNIYFHPWEFTDLTLPDYGLPKFVSKNSAEQMINRFKTWIHWMKEQGYTFSTISDFINSREV</sequence>
<protein>
    <submittedName>
        <fullName evidence="2">Polysaccharide deacetylase family protein</fullName>
    </submittedName>
</protein>
<evidence type="ECO:0000313" key="2">
    <source>
        <dbReference type="EMBL" id="MFD1001998.1"/>
    </source>
</evidence>
<dbReference type="EMBL" id="JBHTKA010000008">
    <property type="protein sequence ID" value="MFD1001998.1"/>
    <property type="molecule type" value="Genomic_DNA"/>
</dbReference>
<organism evidence="2 3">
    <name type="scientific">Ohtaekwangia kribbensis</name>
    <dbReference type="NCBI Taxonomy" id="688913"/>
    <lineage>
        <taxon>Bacteria</taxon>
        <taxon>Pseudomonadati</taxon>
        <taxon>Bacteroidota</taxon>
        <taxon>Cytophagia</taxon>
        <taxon>Cytophagales</taxon>
        <taxon>Fulvivirgaceae</taxon>
        <taxon>Ohtaekwangia</taxon>
    </lineage>
</organism>
<dbReference type="InterPro" id="IPR045235">
    <property type="entry name" value="PuuE_HpPgdA-like"/>
</dbReference>
<proteinExistence type="predicted"/>
<dbReference type="RefSeq" id="WP_377582683.1">
    <property type="nucleotide sequence ID" value="NZ_JBHTKA010000008.1"/>
</dbReference>
<evidence type="ECO:0000313" key="3">
    <source>
        <dbReference type="Proteomes" id="UP001597112"/>
    </source>
</evidence>
<dbReference type="CDD" id="cd10941">
    <property type="entry name" value="CE4_PuuE_HpPgdA_like_2"/>
    <property type="match status" value="1"/>
</dbReference>
<gene>
    <name evidence="2" type="ORF">ACFQ21_21915</name>
</gene>
<dbReference type="PANTHER" id="PTHR10587">
    <property type="entry name" value="GLYCOSYL TRANSFERASE-RELATED"/>
    <property type="match status" value="1"/>
</dbReference>
<accession>A0ABW3K9K6</accession>
<dbReference type="Pfam" id="PF01522">
    <property type="entry name" value="Polysacc_deac_1"/>
    <property type="match status" value="1"/>
</dbReference>
<dbReference type="SUPFAM" id="SSF88713">
    <property type="entry name" value="Glycoside hydrolase/deacetylase"/>
    <property type="match status" value="1"/>
</dbReference>
<dbReference type="PROSITE" id="PS51677">
    <property type="entry name" value="NODB"/>
    <property type="match status" value="1"/>
</dbReference>
<name>A0ABW3K9K6_9BACT</name>